<keyword evidence="6" id="KW-0175">Coiled coil</keyword>
<dbReference type="PANTHER" id="PTHR46324">
    <property type="entry name" value="BASIC LEUCINE ZIPPER 43-RELATED"/>
    <property type="match status" value="1"/>
</dbReference>
<dbReference type="InterPro" id="IPR046347">
    <property type="entry name" value="bZIP_sf"/>
</dbReference>
<evidence type="ECO:0000313" key="9">
    <source>
        <dbReference type="Proteomes" id="UP001420932"/>
    </source>
</evidence>
<dbReference type="Pfam" id="PF00170">
    <property type="entry name" value="bZIP_1"/>
    <property type="match status" value="1"/>
</dbReference>
<evidence type="ECO:0000256" key="4">
    <source>
        <dbReference type="ARBA" id="ARBA00023163"/>
    </source>
</evidence>
<reference evidence="8 9" key="1">
    <citation type="submission" date="2024-01" db="EMBL/GenBank/DDBJ databases">
        <title>Genome assemblies of Stephania.</title>
        <authorList>
            <person name="Yang L."/>
        </authorList>
    </citation>
    <scope>NUCLEOTIDE SEQUENCE [LARGE SCALE GENOMIC DNA]</scope>
    <source>
        <strain evidence="8">YNDBR</strain>
        <tissue evidence="8">Leaf</tissue>
    </source>
</reference>
<dbReference type="InterPro" id="IPR044521">
    <property type="entry name" value="AtbZIP8/43"/>
</dbReference>
<evidence type="ECO:0000256" key="5">
    <source>
        <dbReference type="ARBA" id="ARBA00023242"/>
    </source>
</evidence>
<dbReference type="GO" id="GO:0003677">
    <property type="term" value="F:DNA binding"/>
    <property type="evidence" value="ECO:0007669"/>
    <property type="project" value="UniProtKB-KW"/>
</dbReference>
<feature type="domain" description="BZIP" evidence="7">
    <location>
        <begin position="79"/>
        <end position="142"/>
    </location>
</feature>
<name>A0AAP0IFB4_9MAGN</name>
<accession>A0AAP0IFB4</accession>
<dbReference type="AlphaFoldDB" id="A0AAP0IFB4"/>
<dbReference type="SMART" id="SM00338">
    <property type="entry name" value="BRLZ"/>
    <property type="match status" value="1"/>
</dbReference>
<keyword evidence="5" id="KW-0539">Nucleus</keyword>
<comment type="caution">
    <text evidence="8">The sequence shown here is derived from an EMBL/GenBank/DDBJ whole genome shotgun (WGS) entry which is preliminary data.</text>
</comment>
<dbReference type="PANTHER" id="PTHR46324:SF26">
    <property type="entry name" value="OS02G0728001 PROTEIN"/>
    <property type="match status" value="1"/>
</dbReference>
<protein>
    <recommendedName>
        <fullName evidence="7">BZIP domain-containing protein</fullName>
    </recommendedName>
</protein>
<dbReference type="PROSITE" id="PS00036">
    <property type="entry name" value="BZIP_BASIC"/>
    <property type="match status" value="1"/>
</dbReference>
<dbReference type="InterPro" id="IPR004827">
    <property type="entry name" value="bZIP"/>
</dbReference>
<evidence type="ECO:0000256" key="6">
    <source>
        <dbReference type="SAM" id="Coils"/>
    </source>
</evidence>
<sequence length="195" mass="22538">MKAHLALHGRWFDGKMITRTYTVYAVRDASVIIVEGITDVLEGHASLLLVEGITVSKSPFVGDKSPSDKAEEHQPSVVDERRHRRMISNRESARRSRMRKQKHLDELWSQVLRLRNENRQLIDKLNQVSDSHDRILKENSTLREEATELRRMLHEAQLKNQPYCPLRELEVPCNTAHLRAESSNQSIASSMDLLH</sequence>
<dbReference type="CDD" id="cd14702">
    <property type="entry name" value="bZIP_plant_GBF1"/>
    <property type="match status" value="1"/>
</dbReference>
<organism evidence="8 9">
    <name type="scientific">Stephania yunnanensis</name>
    <dbReference type="NCBI Taxonomy" id="152371"/>
    <lineage>
        <taxon>Eukaryota</taxon>
        <taxon>Viridiplantae</taxon>
        <taxon>Streptophyta</taxon>
        <taxon>Embryophyta</taxon>
        <taxon>Tracheophyta</taxon>
        <taxon>Spermatophyta</taxon>
        <taxon>Magnoliopsida</taxon>
        <taxon>Ranunculales</taxon>
        <taxon>Menispermaceae</taxon>
        <taxon>Menispermoideae</taxon>
        <taxon>Cissampelideae</taxon>
        <taxon>Stephania</taxon>
    </lineage>
</organism>
<evidence type="ECO:0000313" key="8">
    <source>
        <dbReference type="EMBL" id="KAK9114454.1"/>
    </source>
</evidence>
<evidence type="ECO:0000256" key="1">
    <source>
        <dbReference type="ARBA" id="ARBA00004123"/>
    </source>
</evidence>
<dbReference type="SUPFAM" id="SSF57959">
    <property type="entry name" value="Leucine zipper domain"/>
    <property type="match status" value="1"/>
</dbReference>
<dbReference type="Proteomes" id="UP001420932">
    <property type="component" value="Unassembled WGS sequence"/>
</dbReference>
<dbReference type="Gene3D" id="1.20.5.170">
    <property type="match status" value="1"/>
</dbReference>
<keyword evidence="2" id="KW-0805">Transcription regulation</keyword>
<dbReference type="EMBL" id="JBBNAF010000009">
    <property type="protein sequence ID" value="KAK9114454.1"/>
    <property type="molecule type" value="Genomic_DNA"/>
</dbReference>
<feature type="coiled-coil region" evidence="6">
    <location>
        <begin position="111"/>
        <end position="159"/>
    </location>
</feature>
<evidence type="ECO:0000256" key="2">
    <source>
        <dbReference type="ARBA" id="ARBA00023015"/>
    </source>
</evidence>
<dbReference type="PROSITE" id="PS50217">
    <property type="entry name" value="BZIP"/>
    <property type="match status" value="1"/>
</dbReference>
<dbReference type="GO" id="GO:0003700">
    <property type="term" value="F:DNA-binding transcription factor activity"/>
    <property type="evidence" value="ECO:0007669"/>
    <property type="project" value="InterPro"/>
</dbReference>
<keyword evidence="9" id="KW-1185">Reference proteome</keyword>
<keyword evidence="3" id="KW-0238">DNA-binding</keyword>
<keyword evidence="4" id="KW-0804">Transcription</keyword>
<proteinExistence type="predicted"/>
<evidence type="ECO:0000256" key="3">
    <source>
        <dbReference type="ARBA" id="ARBA00023125"/>
    </source>
</evidence>
<evidence type="ECO:0000259" key="7">
    <source>
        <dbReference type="PROSITE" id="PS50217"/>
    </source>
</evidence>
<comment type="subcellular location">
    <subcellularLocation>
        <location evidence="1">Nucleus</location>
    </subcellularLocation>
</comment>
<dbReference type="FunFam" id="1.20.5.170:FF:000020">
    <property type="entry name" value="BZIP transcription factor"/>
    <property type="match status" value="1"/>
</dbReference>
<gene>
    <name evidence="8" type="ORF">Syun_021251</name>
</gene>
<dbReference type="InterPro" id="IPR045314">
    <property type="entry name" value="bZIP_plant_GBF1"/>
</dbReference>
<dbReference type="GO" id="GO:0005634">
    <property type="term" value="C:nucleus"/>
    <property type="evidence" value="ECO:0007669"/>
    <property type="project" value="UniProtKB-SubCell"/>
</dbReference>